<dbReference type="RefSeq" id="XP_001802841.1">
    <property type="nucleotide sequence ID" value="XM_001802789.1"/>
</dbReference>
<dbReference type="AlphaFoldDB" id="Q0U6J3"/>
<dbReference type="VEuPathDB" id="FungiDB:JI435_446640"/>
<proteinExistence type="predicted"/>
<evidence type="ECO:0000313" key="2">
    <source>
        <dbReference type="EMBL" id="EAT79919.2"/>
    </source>
</evidence>
<feature type="compositionally biased region" description="Basic and acidic residues" evidence="1">
    <location>
        <begin position="257"/>
        <end position="268"/>
    </location>
</feature>
<name>Q0U6J3_PHANO</name>
<dbReference type="GeneID" id="5979752"/>
<evidence type="ECO:0000313" key="3">
    <source>
        <dbReference type="Proteomes" id="UP000001055"/>
    </source>
</evidence>
<dbReference type="VEuPathDB" id="FungiDB:JI435_126210"/>
<organism evidence="2 3">
    <name type="scientific">Phaeosphaeria nodorum (strain SN15 / ATCC MYA-4574 / FGSC 10173)</name>
    <name type="common">Glume blotch fungus</name>
    <name type="synonym">Parastagonospora nodorum</name>
    <dbReference type="NCBI Taxonomy" id="321614"/>
    <lineage>
        <taxon>Eukaryota</taxon>
        <taxon>Fungi</taxon>
        <taxon>Dikarya</taxon>
        <taxon>Ascomycota</taxon>
        <taxon>Pezizomycotina</taxon>
        <taxon>Dothideomycetes</taxon>
        <taxon>Pleosporomycetidae</taxon>
        <taxon>Pleosporales</taxon>
        <taxon>Pleosporineae</taxon>
        <taxon>Phaeosphaeriaceae</taxon>
        <taxon>Parastagonospora</taxon>
    </lineage>
</organism>
<protein>
    <submittedName>
        <fullName evidence="2">Uncharacterized protein</fullName>
    </submittedName>
</protein>
<feature type="region of interest" description="Disordered" evidence="1">
    <location>
        <begin position="109"/>
        <end position="308"/>
    </location>
</feature>
<feature type="compositionally biased region" description="Polar residues" evidence="1">
    <location>
        <begin position="115"/>
        <end position="127"/>
    </location>
</feature>
<gene>
    <name evidence="2" type="ORF">SNOG_12621</name>
</gene>
<dbReference type="KEGG" id="pno:SNOG_12621"/>
<feature type="compositionally biased region" description="Low complexity" evidence="1">
    <location>
        <begin position="281"/>
        <end position="297"/>
    </location>
</feature>
<feature type="compositionally biased region" description="Basic and acidic residues" evidence="1">
    <location>
        <begin position="176"/>
        <end position="211"/>
    </location>
</feature>
<evidence type="ECO:0000256" key="1">
    <source>
        <dbReference type="SAM" id="MobiDB-lite"/>
    </source>
</evidence>
<reference evidence="3" key="1">
    <citation type="journal article" date="2007" name="Plant Cell">
        <title>Dothideomycete-plant interactions illuminated by genome sequencing and EST analysis of the wheat pathogen Stagonospora nodorum.</title>
        <authorList>
            <person name="Hane J.K."/>
            <person name="Lowe R.G."/>
            <person name="Solomon P.S."/>
            <person name="Tan K.C."/>
            <person name="Schoch C.L."/>
            <person name="Spatafora J.W."/>
            <person name="Crous P.W."/>
            <person name="Kodira C."/>
            <person name="Birren B.W."/>
            <person name="Galagan J.E."/>
            <person name="Torriani S.F."/>
            <person name="McDonald B.A."/>
            <person name="Oliver R.P."/>
        </authorList>
    </citation>
    <scope>NUCLEOTIDE SEQUENCE [LARGE SCALE GENOMIC DNA]</scope>
    <source>
        <strain evidence="3">SN15 / ATCC MYA-4574 / FGSC 10173</strain>
    </source>
</reference>
<dbReference type="HOGENOM" id="CLU_903471_0_0_1"/>
<feature type="compositionally biased region" description="Polar residues" evidence="1">
    <location>
        <begin position="270"/>
        <end position="280"/>
    </location>
</feature>
<feature type="compositionally biased region" description="Polar residues" evidence="1">
    <location>
        <begin position="220"/>
        <end position="252"/>
    </location>
</feature>
<feature type="compositionally biased region" description="Low complexity" evidence="1">
    <location>
        <begin position="153"/>
        <end position="170"/>
    </location>
</feature>
<sequence length="308" mass="33330">MSTPNPNGKKLPNAALYAMAGSSKMTPAAIAASKGGGPFTNKGPTSHPMQLYRNFQPTEEEKAKQEEARLAKERAKKWYLPSPSSSLNFKPPDYISTSTRKYTLYQAPHAYPASKTKSQQYTMGSLNDDSRLPGPQHYAIAKSTNTTVEKMAKAASKKSSGSEKSSSSKGPTSHPRQLDKNSPETPKLKKDDGKKAERERQEKPEKYEKKKKEGLRKTKSSALLFTHGQFTSARAQSNQLLVQSPSTSNPKSTAARAMDKSTSKEKIHGTSKSSGPTSNPGSQKKASSGKKSGVAIAKGDEVTMPYKG</sequence>
<dbReference type="Proteomes" id="UP000001055">
    <property type="component" value="Unassembled WGS sequence"/>
</dbReference>
<dbReference type="EMBL" id="CH445347">
    <property type="protein sequence ID" value="EAT79919.2"/>
    <property type="molecule type" value="Genomic_DNA"/>
</dbReference>
<accession>Q0U6J3</accession>
<dbReference type="InParanoid" id="Q0U6J3"/>